<sequence length="262" mass="29897">MTTEAYQYLRQRGFQLAGGVSDLSQRASVYHHMYADSGGRNIFPLIAAHGALWAAGYFKKGLLAGKILSCRHIFNKKFRQELLESLDIFANKFRDINRRVCAESYAIYYYTKIYGRTEVIESAIGKGFADTLCQSHESSMLGTAFNKHSRSTLFSAFFSWEQENIVAPSVTAAYNEFNWKTVKKLALKPKVEFSYFGTRNPLQFIDFSNKDERIIRGLQAYERAEEIGLDRVENALASYKVMPEAFILNPGKYFSDLEISIT</sequence>
<accession>A0A516S9Z5</accession>
<dbReference type="OrthoDB" id="9151155at2"/>
<proteinExistence type="predicted"/>
<organism evidence="1 2">
    <name type="scientific">Chitinimonas arctica</name>
    <dbReference type="NCBI Taxonomy" id="2594795"/>
    <lineage>
        <taxon>Bacteria</taxon>
        <taxon>Pseudomonadati</taxon>
        <taxon>Pseudomonadota</taxon>
        <taxon>Betaproteobacteria</taxon>
        <taxon>Neisseriales</taxon>
        <taxon>Chitinibacteraceae</taxon>
        <taxon>Chitinimonas</taxon>
    </lineage>
</organism>
<keyword evidence="2" id="KW-1185">Reference proteome</keyword>
<reference evidence="2" key="1">
    <citation type="submission" date="2019-07" db="EMBL/GenBank/DDBJ databases">
        <title>Chitinimonas sp. nov., isolated from Ny-Alesund, arctica soil.</title>
        <authorList>
            <person name="Xu Q."/>
            <person name="Peng F."/>
        </authorList>
    </citation>
    <scope>NUCLEOTIDE SEQUENCE [LARGE SCALE GENOMIC DNA]</scope>
    <source>
        <strain evidence="2">R3-44</strain>
    </source>
</reference>
<evidence type="ECO:0000313" key="2">
    <source>
        <dbReference type="Proteomes" id="UP000317550"/>
    </source>
</evidence>
<dbReference type="KEGG" id="cari:FNU76_00625"/>
<dbReference type="AlphaFoldDB" id="A0A516S9Z5"/>
<gene>
    <name evidence="1" type="ORF">FNU76_00625</name>
</gene>
<dbReference type="Proteomes" id="UP000317550">
    <property type="component" value="Chromosome"/>
</dbReference>
<evidence type="ECO:0000313" key="1">
    <source>
        <dbReference type="EMBL" id="QDQ24969.1"/>
    </source>
</evidence>
<dbReference type="RefSeq" id="WP_143855894.1">
    <property type="nucleotide sequence ID" value="NZ_CP041730.1"/>
</dbReference>
<name>A0A516S9Z5_9NEIS</name>
<protein>
    <submittedName>
        <fullName evidence="1">Uncharacterized protein</fullName>
    </submittedName>
</protein>
<dbReference type="EMBL" id="CP041730">
    <property type="protein sequence ID" value="QDQ24969.1"/>
    <property type="molecule type" value="Genomic_DNA"/>
</dbReference>